<organism evidence="7 8">
    <name type="scientific">Microbacterium pseudoresistens</name>
    <dbReference type="NCBI Taxonomy" id="640634"/>
    <lineage>
        <taxon>Bacteria</taxon>
        <taxon>Bacillati</taxon>
        <taxon>Actinomycetota</taxon>
        <taxon>Actinomycetes</taxon>
        <taxon>Micrococcales</taxon>
        <taxon>Microbacteriaceae</taxon>
        <taxon>Microbacterium</taxon>
    </lineage>
</organism>
<feature type="region of interest" description="Disordered" evidence="4">
    <location>
        <begin position="204"/>
        <end position="223"/>
    </location>
</feature>
<protein>
    <submittedName>
        <fullName evidence="7">KipI family sensor histidine kinase inhibitor</fullName>
    </submittedName>
</protein>
<evidence type="ECO:0000259" key="5">
    <source>
        <dbReference type="SMART" id="SM00796"/>
    </source>
</evidence>
<dbReference type="SUPFAM" id="SSF160467">
    <property type="entry name" value="PH0987 N-terminal domain-like"/>
    <property type="match status" value="1"/>
</dbReference>
<proteinExistence type="predicted"/>
<dbReference type="Pfam" id="PF02626">
    <property type="entry name" value="CT_A_B"/>
    <property type="match status" value="1"/>
</dbReference>
<sequence length="541" mass="56377">MASDRGILAEFADLATAVRAHRGWAAAGIEGVRELIPAARTVLVRFDPALVSRAELERRLGDAVDGDDAAAEGPEVRIPVHYDGDDLAEAADLLGVSAEELVRRHLAAEWRVAFSGFAPGFGYAVSNDPLFAVPRRATPRTGVPAGAVGLAGEFTGVYPRESPGGWQLIGRTDAVMWDPDRDPPALLVPGTRIRFERAPARGSAVRRSSSVRTGPAGRPGGGEATEAVGAFTVIRPPLQLLIQDRGRPGYASLGVSVSGAADRTALRDANRAVGNAPGAAVLEAIGAGMLRYRGPASVIAFTGAEGEAWRIRPDGDEQEMVAGIPYALGDGDAIEWEAPERGLRRVIGVRGGILAPTVLGSAASDTLADLGPAPVRADDAIAVGDPAAAPHPVQPDPLPRMLPASGEVVELEVVLGPRDDWFTPEACRALAEREWEVTPRSDRVGLRLHGSGLHGSGLHGPARLERAVEGELPSEGMVTGALQVPPDGQPVLFLADHPVTGGYPVIGCVADGDLDLAAQLPPGARIRFRIAPAPSARHPVA</sequence>
<dbReference type="PANTHER" id="PTHR43309">
    <property type="entry name" value="5-OXOPROLINASE SUBUNIT C"/>
    <property type="match status" value="1"/>
</dbReference>
<feature type="domain" description="Carboxyltransferase" evidence="5">
    <location>
        <begin position="1"/>
        <end position="187"/>
    </location>
</feature>
<evidence type="ECO:0000313" key="7">
    <source>
        <dbReference type="EMBL" id="NYD53821.1"/>
    </source>
</evidence>
<keyword evidence="3" id="KW-0067">ATP-binding</keyword>
<dbReference type="GO" id="GO:0016787">
    <property type="term" value="F:hydrolase activity"/>
    <property type="evidence" value="ECO:0007669"/>
    <property type="project" value="UniProtKB-KW"/>
</dbReference>
<evidence type="ECO:0000259" key="6">
    <source>
        <dbReference type="SMART" id="SM00797"/>
    </source>
</evidence>
<name>A0A7Y9EU45_9MICO</name>
<evidence type="ECO:0000256" key="2">
    <source>
        <dbReference type="ARBA" id="ARBA00022801"/>
    </source>
</evidence>
<accession>A0A7Y9EU45</accession>
<comment type="caution">
    <text evidence="7">The sequence shown here is derived from an EMBL/GenBank/DDBJ whole genome shotgun (WGS) entry which is preliminary data.</text>
</comment>
<dbReference type="Gene3D" id="3.30.1360.40">
    <property type="match status" value="1"/>
</dbReference>
<dbReference type="EMBL" id="JACCBH010000001">
    <property type="protein sequence ID" value="NYD53821.1"/>
    <property type="molecule type" value="Genomic_DNA"/>
</dbReference>
<evidence type="ECO:0000313" key="8">
    <source>
        <dbReference type="Proteomes" id="UP000552045"/>
    </source>
</evidence>
<dbReference type="Proteomes" id="UP000552045">
    <property type="component" value="Unassembled WGS sequence"/>
</dbReference>
<evidence type="ECO:0000256" key="3">
    <source>
        <dbReference type="ARBA" id="ARBA00022840"/>
    </source>
</evidence>
<keyword evidence="2" id="KW-0378">Hydrolase</keyword>
<dbReference type="Pfam" id="PF02682">
    <property type="entry name" value="CT_C_D"/>
    <property type="match status" value="1"/>
</dbReference>
<evidence type="ECO:0000256" key="1">
    <source>
        <dbReference type="ARBA" id="ARBA00022741"/>
    </source>
</evidence>
<keyword evidence="1" id="KW-0547">Nucleotide-binding</keyword>
<dbReference type="InterPro" id="IPR052708">
    <property type="entry name" value="PxpC"/>
</dbReference>
<dbReference type="PANTHER" id="PTHR43309:SF3">
    <property type="entry name" value="5-OXOPROLINASE SUBUNIT C"/>
    <property type="match status" value="1"/>
</dbReference>
<dbReference type="SMART" id="SM00797">
    <property type="entry name" value="AHS2"/>
    <property type="match status" value="1"/>
</dbReference>
<keyword evidence="8" id="KW-1185">Reference proteome</keyword>
<dbReference type="InterPro" id="IPR029000">
    <property type="entry name" value="Cyclophilin-like_dom_sf"/>
</dbReference>
<dbReference type="InterPro" id="IPR003778">
    <property type="entry name" value="CT_A_B"/>
</dbReference>
<feature type="domain" description="Carboxyltransferase" evidence="6">
    <location>
        <begin position="252"/>
        <end position="541"/>
    </location>
</feature>
<reference evidence="7 8" key="1">
    <citation type="submission" date="2020-07" db="EMBL/GenBank/DDBJ databases">
        <title>Sequencing the genomes of 1000 actinobacteria strains.</title>
        <authorList>
            <person name="Klenk H.-P."/>
        </authorList>
    </citation>
    <scope>NUCLEOTIDE SEQUENCE [LARGE SCALE GENOMIC DNA]</scope>
    <source>
        <strain evidence="7 8">DSM 22185</strain>
    </source>
</reference>
<dbReference type="InterPro" id="IPR003833">
    <property type="entry name" value="CT_C_D"/>
</dbReference>
<dbReference type="SUPFAM" id="SSF50891">
    <property type="entry name" value="Cyclophilin-like"/>
    <property type="match status" value="2"/>
</dbReference>
<dbReference type="SMART" id="SM00796">
    <property type="entry name" value="AHS1"/>
    <property type="match status" value="1"/>
</dbReference>
<dbReference type="AlphaFoldDB" id="A0A7Y9EU45"/>
<evidence type="ECO:0000256" key="4">
    <source>
        <dbReference type="SAM" id="MobiDB-lite"/>
    </source>
</evidence>
<dbReference type="Gene3D" id="2.40.100.10">
    <property type="entry name" value="Cyclophilin-like"/>
    <property type="match status" value="2"/>
</dbReference>
<dbReference type="GO" id="GO:0005524">
    <property type="term" value="F:ATP binding"/>
    <property type="evidence" value="ECO:0007669"/>
    <property type="project" value="UniProtKB-KW"/>
</dbReference>
<dbReference type="RefSeq" id="WP_246285971.1">
    <property type="nucleotide sequence ID" value="NZ_BAABLC010000007.1"/>
</dbReference>
<gene>
    <name evidence="7" type="ORF">BKA02_000876</name>
</gene>